<feature type="chain" id="PRO_5026204696" description="EfeO-type cupredoxin-like domain-containing protein" evidence="1">
    <location>
        <begin position="23"/>
        <end position="107"/>
    </location>
</feature>
<dbReference type="SUPFAM" id="SSF49503">
    <property type="entry name" value="Cupredoxins"/>
    <property type="match status" value="1"/>
</dbReference>
<organism evidence="3 4">
    <name type="scientific">Allomesorhizobium camelthorni</name>
    <dbReference type="NCBI Taxonomy" id="475069"/>
    <lineage>
        <taxon>Bacteria</taxon>
        <taxon>Pseudomonadati</taxon>
        <taxon>Pseudomonadota</taxon>
        <taxon>Alphaproteobacteria</taxon>
        <taxon>Hyphomicrobiales</taxon>
        <taxon>Phyllobacteriaceae</taxon>
        <taxon>Allomesorhizobium</taxon>
    </lineage>
</organism>
<keyword evidence="4" id="KW-1185">Reference proteome</keyword>
<dbReference type="PANTHER" id="PTHR36507:SF1">
    <property type="entry name" value="BLL1555 PROTEIN"/>
    <property type="match status" value="1"/>
</dbReference>
<feature type="signal peptide" evidence="1">
    <location>
        <begin position="1"/>
        <end position="22"/>
    </location>
</feature>
<evidence type="ECO:0000313" key="3">
    <source>
        <dbReference type="EMBL" id="NGO56011.1"/>
    </source>
</evidence>
<evidence type="ECO:0000256" key="1">
    <source>
        <dbReference type="SAM" id="SignalP"/>
    </source>
</evidence>
<sequence length="107" mass="11218">MTAFRITAMLTGLVLSSAPGIANEVSVTMAGMSYKPAAITANVGDTLAFTNDDSSDHNVFVPTVGHAVDLGKQEPGETRTLALGKAGKFEIECAIHPEMKAVVEVRQ</sequence>
<dbReference type="Pfam" id="PF13473">
    <property type="entry name" value="Cupredoxin_1"/>
    <property type="match status" value="1"/>
</dbReference>
<reference evidence="3 4" key="1">
    <citation type="submission" date="2020-02" db="EMBL/GenBank/DDBJ databases">
        <title>Genome sequence of strain CCNWXJ40-4.</title>
        <authorList>
            <person name="Gao J."/>
            <person name="Sun J."/>
        </authorList>
    </citation>
    <scope>NUCLEOTIDE SEQUENCE [LARGE SCALE GENOMIC DNA]</scope>
    <source>
        <strain evidence="3 4">CCNWXJ 40-4</strain>
    </source>
</reference>
<feature type="domain" description="EfeO-type cupredoxin-like" evidence="2">
    <location>
        <begin position="16"/>
        <end position="103"/>
    </location>
</feature>
<evidence type="ECO:0000259" key="2">
    <source>
        <dbReference type="Pfam" id="PF13473"/>
    </source>
</evidence>
<dbReference type="InterPro" id="IPR008972">
    <property type="entry name" value="Cupredoxin"/>
</dbReference>
<dbReference type="Gene3D" id="2.60.40.420">
    <property type="entry name" value="Cupredoxins - blue copper proteins"/>
    <property type="match status" value="1"/>
</dbReference>
<comment type="caution">
    <text evidence="3">The sequence shown here is derived from an EMBL/GenBank/DDBJ whole genome shotgun (WGS) entry which is preliminary data.</text>
</comment>
<dbReference type="InterPro" id="IPR052721">
    <property type="entry name" value="ET_Amicyanin"/>
</dbReference>
<name>A0A6G4WML9_9HYPH</name>
<gene>
    <name evidence="3" type="ORF">G6N73_34360</name>
</gene>
<dbReference type="RefSeq" id="WP_165034343.1">
    <property type="nucleotide sequence ID" value="NZ_JAAKZF010000168.1"/>
</dbReference>
<keyword evidence="1" id="KW-0732">Signal</keyword>
<dbReference type="InterPro" id="IPR028096">
    <property type="entry name" value="EfeO_Cupredoxin"/>
</dbReference>
<dbReference type="PANTHER" id="PTHR36507">
    <property type="entry name" value="BLL1555 PROTEIN"/>
    <property type="match status" value="1"/>
</dbReference>
<dbReference type="Proteomes" id="UP001642900">
    <property type="component" value="Unassembled WGS sequence"/>
</dbReference>
<accession>A0A6G4WML9</accession>
<dbReference type="EMBL" id="JAAKZF010000168">
    <property type="protein sequence ID" value="NGO56011.1"/>
    <property type="molecule type" value="Genomic_DNA"/>
</dbReference>
<dbReference type="AlphaFoldDB" id="A0A6G4WML9"/>
<proteinExistence type="predicted"/>
<evidence type="ECO:0000313" key="4">
    <source>
        <dbReference type="Proteomes" id="UP001642900"/>
    </source>
</evidence>
<protein>
    <recommendedName>
        <fullName evidence="2">EfeO-type cupredoxin-like domain-containing protein</fullName>
    </recommendedName>
</protein>